<dbReference type="InterPro" id="IPR014227">
    <property type="entry name" value="YtvI-like"/>
</dbReference>
<evidence type="ECO:0000256" key="6">
    <source>
        <dbReference type="SAM" id="Phobius"/>
    </source>
</evidence>
<dbReference type="InterPro" id="IPR002549">
    <property type="entry name" value="AI-2E-like"/>
</dbReference>
<evidence type="ECO:0000256" key="2">
    <source>
        <dbReference type="ARBA" id="ARBA00009773"/>
    </source>
</evidence>
<evidence type="ECO:0000313" key="8">
    <source>
        <dbReference type="Proteomes" id="UP001431131"/>
    </source>
</evidence>
<dbReference type="Proteomes" id="UP001431131">
    <property type="component" value="Unassembled WGS sequence"/>
</dbReference>
<dbReference type="Pfam" id="PF01594">
    <property type="entry name" value="AI-2E_transport"/>
    <property type="match status" value="1"/>
</dbReference>
<feature type="transmembrane region" description="Helical" evidence="6">
    <location>
        <begin position="57"/>
        <end position="83"/>
    </location>
</feature>
<comment type="subcellular location">
    <subcellularLocation>
        <location evidence="1">Membrane</location>
        <topology evidence="1">Multi-pass membrane protein</topology>
    </subcellularLocation>
</comment>
<keyword evidence="3 6" id="KW-0812">Transmembrane</keyword>
<gene>
    <name evidence="7" type="primary">ytvI</name>
    <name evidence="7" type="ORF">MJG50_10025</name>
</gene>
<feature type="transmembrane region" description="Helical" evidence="6">
    <location>
        <begin position="213"/>
        <end position="232"/>
    </location>
</feature>
<sequence>MMIKKYINKKTILLLIALIVLIYLIPLSIPLILAFLTALMLDPIVNFLVKNYKFKRIYSVTVTFFVFLIFLLLIGYLIVTVIINQLIMFIKNIPFYVSGLNTEKIQTLLEKWEKYSKDLPIEVIDSIENTLYSLKDLLIVFAKNITEGTFGIVSSIPEFLLELIVYLVAAFLFLNEVPKIKSRIKEMLHESTIEKVQIVTTQLKRLIIGFLKAQIVFSGLTFILTFLGLYILDVKYILVLTLLVVLVDLLPILGAGSFLVPWAVFGFINDNQTLGFGLIILFLVITIVRKIVEPKIYSTNFGISALAALISMYLGFKIMGILGLLLGPAIVVFYDSLTKAGLININFKSNKL</sequence>
<dbReference type="GO" id="GO:0055085">
    <property type="term" value="P:transmembrane transport"/>
    <property type="evidence" value="ECO:0007669"/>
    <property type="project" value="TreeGrafter"/>
</dbReference>
<keyword evidence="8" id="KW-1185">Reference proteome</keyword>
<dbReference type="GO" id="GO:0016020">
    <property type="term" value="C:membrane"/>
    <property type="evidence" value="ECO:0007669"/>
    <property type="project" value="UniProtKB-SubCell"/>
</dbReference>
<organism evidence="7 8">
    <name type="scientific">Fredinandcohnia quinoae</name>
    <dbReference type="NCBI Taxonomy" id="2918902"/>
    <lineage>
        <taxon>Bacteria</taxon>
        <taxon>Bacillati</taxon>
        <taxon>Bacillota</taxon>
        <taxon>Bacilli</taxon>
        <taxon>Bacillales</taxon>
        <taxon>Bacillaceae</taxon>
        <taxon>Fredinandcohnia</taxon>
    </lineage>
</organism>
<dbReference type="PANTHER" id="PTHR21716">
    <property type="entry name" value="TRANSMEMBRANE PROTEIN"/>
    <property type="match status" value="1"/>
</dbReference>
<evidence type="ECO:0000256" key="4">
    <source>
        <dbReference type="ARBA" id="ARBA00022989"/>
    </source>
</evidence>
<comment type="similarity">
    <text evidence="2">Belongs to the autoinducer-2 exporter (AI-2E) (TC 2.A.86) family.</text>
</comment>
<reference evidence="7" key="1">
    <citation type="submission" date="2022-02" db="EMBL/GenBank/DDBJ databases">
        <title>Fredinandcohnia quinoae sp. nov. isolated from Chenopodium quinoa seeds.</title>
        <authorList>
            <person name="Saati-Santamaria Z."/>
            <person name="Flores-Felix J.D."/>
            <person name="Igual J.M."/>
            <person name="Velazquez E."/>
            <person name="Garcia-Fraile P."/>
            <person name="Martinez-Molina E."/>
        </authorList>
    </citation>
    <scope>NUCLEOTIDE SEQUENCE</scope>
    <source>
        <strain evidence="7">SECRCQ15</strain>
    </source>
</reference>
<name>A0AAW5DYF3_9BACI</name>
<evidence type="ECO:0000256" key="1">
    <source>
        <dbReference type="ARBA" id="ARBA00004141"/>
    </source>
</evidence>
<dbReference type="PANTHER" id="PTHR21716:SF68">
    <property type="entry name" value="TRANSPORT PROTEIN YTVI-RELATED"/>
    <property type="match status" value="1"/>
</dbReference>
<feature type="transmembrane region" description="Helical" evidence="6">
    <location>
        <begin position="159"/>
        <end position="177"/>
    </location>
</feature>
<keyword evidence="4 6" id="KW-1133">Transmembrane helix</keyword>
<dbReference type="AlphaFoldDB" id="A0AAW5DYF3"/>
<feature type="transmembrane region" description="Helical" evidence="6">
    <location>
        <begin position="239"/>
        <end position="268"/>
    </location>
</feature>
<feature type="transmembrane region" description="Helical" evidence="6">
    <location>
        <begin position="12"/>
        <end position="37"/>
    </location>
</feature>
<comment type="caution">
    <text evidence="7">The sequence shown here is derived from an EMBL/GenBank/DDBJ whole genome shotgun (WGS) entry which is preliminary data.</text>
</comment>
<feature type="transmembrane region" description="Helical" evidence="6">
    <location>
        <begin position="274"/>
        <end position="292"/>
    </location>
</feature>
<keyword evidence="5 6" id="KW-0472">Membrane</keyword>
<evidence type="ECO:0000256" key="5">
    <source>
        <dbReference type="ARBA" id="ARBA00023136"/>
    </source>
</evidence>
<dbReference type="EMBL" id="JAKTTI010000013">
    <property type="protein sequence ID" value="MCH1625667.1"/>
    <property type="molecule type" value="Genomic_DNA"/>
</dbReference>
<dbReference type="NCBIfam" id="TIGR02872">
    <property type="entry name" value="spore_ytvI"/>
    <property type="match status" value="1"/>
</dbReference>
<evidence type="ECO:0000313" key="7">
    <source>
        <dbReference type="EMBL" id="MCH1625667.1"/>
    </source>
</evidence>
<accession>A0AAW5DYF3</accession>
<protein>
    <submittedName>
        <fullName evidence="7">Sporulation integral membrane protein YtvI</fullName>
    </submittedName>
</protein>
<proteinExistence type="inferred from homology"/>
<evidence type="ECO:0000256" key="3">
    <source>
        <dbReference type="ARBA" id="ARBA00022692"/>
    </source>
</evidence>
<feature type="transmembrane region" description="Helical" evidence="6">
    <location>
        <begin position="304"/>
        <end position="334"/>
    </location>
</feature>